<dbReference type="GO" id="GO:0000156">
    <property type="term" value="F:phosphorelay response regulator activity"/>
    <property type="evidence" value="ECO:0007669"/>
    <property type="project" value="InterPro"/>
</dbReference>
<evidence type="ECO:0000259" key="4">
    <source>
        <dbReference type="PROSITE" id="PS50110"/>
    </source>
</evidence>
<gene>
    <name evidence="6" type="ORF">IAA61_05815</name>
</gene>
<evidence type="ECO:0000313" key="6">
    <source>
        <dbReference type="EMBL" id="HIU57312.1"/>
    </source>
</evidence>
<dbReference type="PROSITE" id="PS50110">
    <property type="entry name" value="RESPONSE_REGULATORY"/>
    <property type="match status" value="1"/>
</dbReference>
<reference evidence="6" key="2">
    <citation type="journal article" date="2021" name="PeerJ">
        <title>Extensive microbial diversity within the chicken gut microbiome revealed by metagenomics and culture.</title>
        <authorList>
            <person name="Gilroy R."/>
            <person name="Ravi A."/>
            <person name="Getino M."/>
            <person name="Pursley I."/>
            <person name="Horton D.L."/>
            <person name="Alikhan N.F."/>
            <person name="Baker D."/>
            <person name="Gharbi K."/>
            <person name="Hall N."/>
            <person name="Watson M."/>
            <person name="Adriaenssens E.M."/>
            <person name="Foster-Nyarko E."/>
            <person name="Jarju S."/>
            <person name="Secka A."/>
            <person name="Antonio M."/>
            <person name="Oren A."/>
            <person name="Chaudhuri R.R."/>
            <person name="La Ragione R."/>
            <person name="Hildebrand F."/>
            <person name="Pallen M.J."/>
        </authorList>
    </citation>
    <scope>NUCLEOTIDE SEQUENCE</scope>
    <source>
        <strain evidence="6">USAMLcec3-3695</strain>
    </source>
</reference>
<evidence type="ECO:0000256" key="2">
    <source>
        <dbReference type="ARBA" id="ARBA00024867"/>
    </source>
</evidence>
<dbReference type="Proteomes" id="UP000824109">
    <property type="component" value="Unassembled WGS sequence"/>
</dbReference>
<feature type="domain" description="HTH LytTR-type" evidence="5">
    <location>
        <begin position="145"/>
        <end position="244"/>
    </location>
</feature>
<evidence type="ECO:0000256" key="3">
    <source>
        <dbReference type="PROSITE-ProRule" id="PRU00169"/>
    </source>
</evidence>
<feature type="modified residue" description="4-aspartylphosphate" evidence="3">
    <location>
        <position position="59"/>
    </location>
</feature>
<dbReference type="AlphaFoldDB" id="A0A9D1MC50"/>
<evidence type="ECO:0000259" key="5">
    <source>
        <dbReference type="PROSITE" id="PS50930"/>
    </source>
</evidence>
<dbReference type="InterPro" id="IPR046947">
    <property type="entry name" value="LytR-like"/>
</dbReference>
<dbReference type="PANTHER" id="PTHR37299">
    <property type="entry name" value="TRANSCRIPTIONAL REGULATOR-RELATED"/>
    <property type="match status" value="1"/>
</dbReference>
<dbReference type="EMBL" id="DVNB01000059">
    <property type="protein sequence ID" value="HIU57312.1"/>
    <property type="molecule type" value="Genomic_DNA"/>
</dbReference>
<dbReference type="PANTHER" id="PTHR37299:SF1">
    <property type="entry name" value="STAGE 0 SPORULATION PROTEIN A HOMOLOG"/>
    <property type="match status" value="1"/>
</dbReference>
<feature type="domain" description="Response regulatory" evidence="4">
    <location>
        <begin position="4"/>
        <end position="139"/>
    </location>
</feature>
<comment type="function">
    <text evidence="2">May play the central regulatory role in sporulation. It may be an element of the effector pathway responsible for the activation of sporulation genes in response to nutritional stress. Spo0A may act in concert with spo0H (a sigma factor) to control the expression of some genes that are critical to the sporulation process.</text>
</comment>
<dbReference type="InterPro" id="IPR011006">
    <property type="entry name" value="CheY-like_superfamily"/>
</dbReference>
<dbReference type="PROSITE" id="PS50930">
    <property type="entry name" value="HTH_LYTTR"/>
    <property type="match status" value="1"/>
</dbReference>
<dbReference type="SMART" id="SM00448">
    <property type="entry name" value="REC"/>
    <property type="match status" value="1"/>
</dbReference>
<dbReference type="Pfam" id="PF04397">
    <property type="entry name" value="LytTR"/>
    <property type="match status" value="1"/>
</dbReference>
<name>A0A9D1MC50_9FIRM</name>
<dbReference type="SMART" id="SM00850">
    <property type="entry name" value="LytTR"/>
    <property type="match status" value="1"/>
</dbReference>
<dbReference type="InterPro" id="IPR007492">
    <property type="entry name" value="LytTR_DNA-bd_dom"/>
</dbReference>
<sequence>MILHIVICDDDKGFAEDMRKRTSKILDDKGYVYDIVILHSGRELIEYFNKNSADILLTDIDMGDLYDPKISREHSVDGFGAAKMLQETVPETEVIFVTAHEELAYQSYRYKPFSFVSKRDLSMLDEDLKELADRVMSRKSNNTLFPLSADGKTYIINTREIMYFKSDRHYICAYTMNGKAGSYRCGTKEAYEQLASANFIYVHRSYLINCRFIKYFDSTKVIMLDGATINITRDSARLREAHLIFSRYRRSLQ</sequence>
<accession>A0A9D1MC50</accession>
<evidence type="ECO:0000313" key="7">
    <source>
        <dbReference type="Proteomes" id="UP000824109"/>
    </source>
</evidence>
<proteinExistence type="predicted"/>
<evidence type="ECO:0000256" key="1">
    <source>
        <dbReference type="ARBA" id="ARBA00018672"/>
    </source>
</evidence>
<dbReference type="SUPFAM" id="SSF52172">
    <property type="entry name" value="CheY-like"/>
    <property type="match status" value="1"/>
</dbReference>
<comment type="caution">
    <text evidence="6">The sequence shown here is derived from an EMBL/GenBank/DDBJ whole genome shotgun (WGS) entry which is preliminary data.</text>
</comment>
<dbReference type="Gene3D" id="2.40.50.1020">
    <property type="entry name" value="LytTr DNA-binding domain"/>
    <property type="match status" value="1"/>
</dbReference>
<organism evidence="6 7">
    <name type="scientific">Candidatus Ornithomonoglobus merdipullorum</name>
    <dbReference type="NCBI Taxonomy" id="2840895"/>
    <lineage>
        <taxon>Bacteria</taxon>
        <taxon>Bacillati</taxon>
        <taxon>Bacillota</taxon>
        <taxon>Clostridia</taxon>
        <taxon>Candidatus Ornithomonoglobus</taxon>
    </lineage>
</organism>
<dbReference type="InterPro" id="IPR001789">
    <property type="entry name" value="Sig_transdc_resp-reg_receiver"/>
</dbReference>
<dbReference type="GO" id="GO:0003677">
    <property type="term" value="F:DNA binding"/>
    <property type="evidence" value="ECO:0007669"/>
    <property type="project" value="InterPro"/>
</dbReference>
<dbReference type="Pfam" id="PF00072">
    <property type="entry name" value="Response_reg"/>
    <property type="match status" value="1"/>
</dbReference>
<keyword evidence="3" id="KW-0597">Phosphoprotein</keyword>
<dbReference type="Gene3D" id="3.40.50.2300">
    <property type="match status" value="1"/>
</dbReference>
<reference evidence="6" key="1">
    <citation type="submission" date="2020-10" db="EMBL/GenBank/DDBJ databases">
        <authorList>
            <person name="Gilroy R."/>
        </authorList>
    </citation>
    <scope>NUCLEOTIDE SEQUENCE</scope>
    <source>
        <strain evidence="6">USAMLcec3-3695</strain>
    </source>
</reference>
<protein>
    <recommendedName>
        <fullName evidence="1">Stage 0 sporulation protein A homolog</fullName>
    </recommendedName>
</protein>